<sequence length="541" mass="61593">MLDTLEILFLVGVGGIYVIYATARLCEFLYKTRHKCNINAANERLYVGCQPKSLSVIFVAIATYQLLGPGMYNQKLEDGCFEATKSIISRTLAFGVCVVYWNFLARIGMKTESEYLQKRYGSRFAAYIQVLNRIFGLYHLWKSHIIMWDYHGLFIVRTFIPFFYFMICFGTVSATGGMSVVLVGCPLLWLFSISGLLILFRKTIPYMFRSSPMRSPLDTCYASYSPTELFHSICELLTVQPIYVLYRAAGTRKRANIAMGIALLLFVVDTALYMGVTDGIQQYSKMHNIKLHQVIHHMYGTKLSRSGIFYSTQTPQKMVYISFEHFILLLGTHVTYIIAIFIQHTQSICMDFYLYGLPVWIRRGLILDGRDHHMIFSCLHLVIACLLALLLTRSLPARTSEAILSAPTIEGSLITPVAVLFLLSPLVGDVWSVPAVMTIVLSILLSAVVSHQNPQMLWDTCITAWYEITSFLFTLTCCILFSAFFRSKDYCSPELFFRVYFRIRISEMGSYPISILDKSVLLATMPVRLTDPRRQVVAVPH</sequence>
<evidence type="ECO:0000313" key="2">
    <source>
        <dbReference type="EMBL" id="CAL5136159.1"/>
    </source>
</evidence>
<feature type="transmembrane region" description="Helical" evidence="1">
    <location>
        <begin position="257"/>
        <end position="276"/>
    </location>
</feature>
<evidence type="ECO:0000256" key="1">
    <source>
        <dbReference type="SAM" id="Phobius"/>
    </source>
</evidence>
<keyword evidence="1" id="KW-0812">Transmembrane</keyword>
<feature type="transmembrane region" description="Helical" evidence="1">
    <location>
        <begin position="178"/>
        <end position="200"/>
    </location>
</feature>
<accession>A0AAV2TIX1</accession>
<feature type="transmembrane region" description="Helical" evidence="1">
    <location>
        <begin position="430"/>
        <end position="450"/>
    </location>
</feature>
<feature type="transmembrane region" description="Helical" evidence="1">
    <location>
        <begin position="319"/>
        <end position="341"/>
    </location>
</feature>
<keyword evidence="1" id="KW-0472">Membrane</keyword>
<protein>
    <submittedName>
        <fullName evidence="2">Uncharacterized protein</fullName>
    </submittedName>
</protein>
<name>A0AAV2TIX1_CALDB</name>
<reference evidence="2" key="1">
    <citation type="submission" date="2024-06" db="EMBL/GenBank/DDBJ databases">
        <authorList>
            <person name="Liu X."/>
            <person name="Lenzi L."/>
            <person name="Haldenby T S."/>
            <person name="Uol C."/>
        </authorList>
    </citation>
    <scope>NUCLEOTIDE SEQUENCE</scope>
</reference>
<evidence type="ECO:0000313" key="3">
    <source>
        <dbReference type="Proteomes" id="UP001497525"/>
    </source>
</evidence>
<feature type="transmembrane region" description="Helical" evidence="1">
    <location>
        <begin position="462"/>
        <end position="485"/>
    </location>
</feature>
<keyword evidence="1" id="KW-1133">Transmembrane helix</keyword>
<dbReference type="Proteomes" id="UP001497525">
    <property type="component" value="Unassembled WGS sequence"/>
</dbReference>
<comment type="caution">
    <text evidence="2">The sequence shown here is derived from an EMBL/GenBank/DDBJ whole genome shotgun (WGS) entry which is preliminary data.</text>
</comment>
<feature type="transmembrane region" description="Helical" evidence="1">
    <location>
        <begin position="403"/>
        <end position="424"/>
    </location>
</feature>
<feature type="transmembrane region" description="Helical" evidence="1">
    <location>
        <begin position="7"/>
        <end position="25"/>
    </location>
</feature>
<gene>
    <name evidence="2" type="ORF">CDAUBV1_LOCUS10237</name>
</gene>
<proteinExistence type="predicted"/>
<dbReference type="EMBL" id="CAXLJL010000290">
    <property type="protein sequence ID" value="CAL5136159.1"/>
    <property type="molecule type" value="Genomic_DNA"/>
</dbReference>
<feature type="transmembrane region" description="Helical" evidence="1">
    <location>
        <begin position="87"/>
        <end position="104"/>
    </location>
</feature>
<dbReference type="AlphaFoldDB" id="A0AAV2TIX1"/>
<feature type="transmembrane region" description="Helical" evidence="1">
    <location>
        <begin position="45"/>
        <end position="67"/>
    </location>
</feature>
<feature type="transmembrane region" description="Helical" evidence="1">
    <location>
        <begin position="153"/>
        <end position="172"/>
    </location>
</feature>
<organism evidence="2 3">
    <name type="scientific">Calicophoron daubneyi</name>
    <name type="common">Rumen fluke</name>
    <name type="synonym">Paramphistomum daubneyi</name>
    <dbReference type="NCBI Taxonomy" id="300641"/>
    <lineage>
        <taxon>Eukaryota</taxon>
        <taxon>Metazoa</taxon>
        <taxon>Spiralia</taxon>
        <taxon>Lophotrochozoa</taxon>
        <taxon>Platyhelminthes</taxon>
        <taxon>Trematoda</taxon>
        <taxon>Digenea</taxon>
        <taxon>Plagiorchiida</taxon>
        <taxon>Pronocephalata</taxon>
        <taxon>Paramphistomoidea</taxon>
        <taxon>Paramphistomidae</taxon>
        <taxon>Calicophoron</taxon>
    </lineage>
</organism>
<feature type="transmembrane region" description="Helical" evidence="1">
    <location>
        <begin position="372"/>
        <end position="391"/>
    </location>
</feature>